<dbReference type="Pfam" id="PF05402">
    <property type="entry name" value="PqqD"/>
    <property type="match status" value="1"/>
</dbReference>
<sequence>MSVLKTAPAITVDSTVVCAGNQVSSSLEDGAVLLDLDSGVYYGFNPIGFHIWTLMKSPIRIGHLLNCLLEDYEVDPQVCEQEVLDLARSLASEGLIQVVTAACP</sequence>
<proteinExistence type="predicted"/>
<protein>
    <submittedName>
        <fullName evidence="1">PqqD family protein</fullName>
    </submittedName>
</protein>
<organism evidence="1 2">
    <name type="scientific">Thermostichus vulcanus str. 'Rupite'</name>
    <dbReference type="NCBI Taxonomy" id="2813851"/>
    <lineage>
        <taxon>Bacteria</taxon>
        <taxon>Bacillati</taxon>
        <taxon>Cyanobacteriota</taxon>
        <taxon>Cyanophyceae</taxon>
        <taxon>Thermostichales</taxon>
        <taxon>Thermostichaceae</taxon>
        <taxon>Thermostichus</taxon>
    </lineage>
</organism>
<comment type="caution">
    <text evidence="1">The sequence shown here is derived from an EMBL/GenBank/DDBJ whole genome shotgun (WGS) entry which is preliminary data.</text>
</comment>
<gene>
    <name evidence="1" type="ORF">JX360_00180</name>
</gene>
<dbReference type="EMBL" id="JAFIRA010000001">
    <property type="protein sequence ID" value="MCJ2541334.1"/>
    <property type="molecule type" value="Genomic_DNA"/>
</dbReference>
<accession>A0ABT0C6L4</accession>
<dbReference type="Proteomes" id="UP000830835">
    <property type="component" value="Unassembled WGS sequence"/>
</dbReference>
<reference evidence="1" key="1">
    <citation type="submission" date="2021-02" db="EMBL/GenBank/DDBJ databases">
        <title>The CRISPR/cas machinery reduction and long-range gene transfer in the hot spring cyanobacterium Synechococcus.</title>
        <authorList>
            <person name="Dvorak P."/>
            <person name="Jahodarova E."/>
            <person name="Hasler P."/>
            <person name="Poulickova A."/>
        </authorList>
    </citation>
    <scope>NUCLEOTIDE SEQUENCE</scope>
    <source>
        <strain evidence="1">Rupite</strain>
    </source>
</reference>
<dbReference type="InterPro" id="IPR008792">
    <property type="entry name" value="PQQD"/>
</dbReference>
<dbReference type="RefSeq" id="WP_244348338.1">
    <property type="nucleotide sequence ID" value="NZ_JAFIRA010000001.1"/>
</dbReference>
<evidence type="ECO:0000313" key="2">
    <source>
        <dbReference type="Proteomes" id="UP000830835"/>
    </source>
</evidence>
<dbReference type="Gene3D" id="1.10.10.1150">
    <property type="entry name" value="Coenzyme PQQ synthesis protein D (PqqD)"/>
    <property type="match status" value="1"/>
</dbReference>
<keyword evidence="2" id="KW-1185">Reference proteome</keyword>
<evidence type="ECO:0000313" key="1">
    <source>
        <dbReference type="EMBL" id="MCJ2541334.1"/>
    </source>
</evidence>
<name>A0ABT0C6L4_THEVL</name>
<dbReference type="InterPro" id="IPR041881">
    <property type="entry name" value="PqqD_sf"/>
</dbReference>